<keyword evidence="3" id="KW-1185">Reference proteome</keyword>
<name>A0A5N6PNP2_9ASTR</name>
<gene>
    <name evidence="2" type="ORF">E3N88_06157</name>
</gene>
<dbReference type="EMBL" id="SZYD01000003">
    <property type="protein sequence ID" value="KAD6795261.1"/>
    <property type="molecule type" value="Genomic_DNA"/>
</dbReference>
<evidence type="ECO:0000256" key="1">
    <source>
        <dbReference type="SAM" id="Phobius"/>
    </source>
</evidence>
<dbReference type="Proteomes" id="UP000326396">
    <property type="component" value="Linkage Group LG11"/>
</dbReference>
<keyword evidence="1" id="KW-0472">Membrane</keyword>
<feature type="transmembrane region" description="Helical" evidence="1">
    <location>
        <begin position="25"/>
        <end position="50"/>
    </location>
</feature>
<keyword evidence="1" id="KW-0812">Transmembrane</keyword>
<dbReference type="AlphaFoldDB" id="A0A5N6PNP2"/>
<accession>A0A5N6PNP2</accession>
<comment type="caution">
    <text evidence="2">The sequence shown here is derived from an EMBL/GenBank/DDBJ whole genome shotgun (WGS) entry which is preliminary data.</text>
</comment>
<protein>
    <submittedName>
        <fullName evidence="2">Uncharacterized protein</fullName>
    </submittedName>
</protein>
<evidence type="ECO:0000313" key="2">
    <source>
        <dbReference type="EMBL" id="KAD6795261.1"/>
    </source>
</evidence>
<proteinExistence type="predicted"/>
<evidence type="ECO:0000313" key="3">
    <source>
        <dbReference type="Proteomes" id="UP000326396"/>
    </source>
</evidence>
<reference evidence="2 3" key="1">
    <citation type="submission" date="2019-05" db="EMBL/GenBank/DDBJ databases">
        <title>Mikania micrantha, genome provides insights into the molecular mechanism of rapid growth.</title>
        <authorList>
            <person name="Liu B."/>
        </authorList>
    </citation>
    <scope>NUCLEOTIDE SEQUENCE [LARGE SCALE GENOMIC DNA]</scope>
    <source>
        <strain evidence="2">NLD-2019</strain>
        <tissue evidence="2">Leaf</tissue>
    </source>
</reference>
<organism evidence="2 3">
    <name type="scientific">Mikania micrantha</name>
    <name type="common">bitter vine</name>
    <dbReference type="NCBI Taxonomy" id="192012"/>
    <lineage>
        <taxon>Eukaryota</taxon>
        <taxon>Viridiplantae</taxon>
        <taxon>Streptophyta</taxon>
        <taxon>Embryophyta</taxon>
        <taxon>Tracheophyta</taxon>
        <taxon>Spermatophyta</taxon>
        <taxon>Magnoliopsida</taxon>
        <taxon>eudicotyledons</taxon>
        <taxon>Gunneridae</taxon>
        <taxon>Pentapetalae</taxon>
        <taxon>asterids</taxon>
        <taxon>campanulids</taxon>
        <taxon>Asterales</taxon>
        <taxon>Asteraceae</taxon>
        <taxon>Asteroideae</taxon>
        <taxon>Heliantheae alliance</taxon>
        <taxon>Eupatorieae</taxon>
        <taxon>Mikania</taxon>
    </lineage>
</organism>
<keyword evidence="1" id="KW-1133">Transmembrane helix</keyword>
<sequence>MPSNDLFKPKYNQSEIRNATPQRRVISYTALSLVLPASFLIELIIVLPVVSHVLGRGVMIEFNIRLSIHDKTTTTGTTDSATIAAKSTDSTTATKAPIFHHRKCQHHNHSTPMTHKGTFNLLESDDMTEDQPITEVTNQDDHQQEVTEISMHATGKSRVSTMKVYDWAFLAWYTQGLATLNTIQARWKEMPKTLAHQGIFEEDQTTSEWLIAGCNCPLKEANWKDTDLHFPTEAMFQWVYDTGQQVQPPSFPFRLEDKSCLQEGSIDTNRTRFKVRVRADPGTAEWRERLDVAWREFIQNLKKWGSVPKM</sequence>